<sequence>MTDKNKVILSSVSALALWTLGAYRIFTNNLVAMSMLVAYMFLIGGMIGFFCSVVKLSRMA</sequence>
<dbReference type="RefSeq" id="WP_036122686.1">
    <property type="nucleotide sequence ID" value="NZ_JAZBNI010000015.1"/>
</dbReference>
<comment type="caution">
    <text evidence="2">The sequence shown here is derived from an EMBL/GenBank/DDBJ whole genome shotgun (WGS) entry which is preliminary data.</text>
</comment>
<keyword evidence="1" id="KW-0472">Membrane</keyword>
<reference evidence="2 3" key="1">
    <citation type="submission" date="2017-10" db="EMBL/GenBank/DDBJ databases">
        <title>Draft genome of Lysinibacillus fusiformis strain Juneja, a laboratory-derived pathogen of Drosophila melanogaster.</title>
        <authorList>
            <person name="Smith B.R."/>
            <person name="Unckless R.L."/>
        </authorList>
    </citation>
    <scope>NUCLEOTIDE SEQUENCE [LARGE SCALE GENOMIC DNA]</scope>
    <source>
        <strain evidence="2 3">Juneja</strain>
    </source>
</reference>
<feature type="transmembrane region" description="Helical" evidence="1">
    <location>
        <begin position="32"/>
        <end position="54"/>
    </location>
</feature>
<dbReference type="EMBL" id="PDFK01000003">
    <property type="protein sequence ID" value="PKU51223.1"/>
    <property type="molecule type" value="Genomic_DNA"/>
</dbReference>
<organism evidence="2 3">
    <name type="scientific">Lysinibacillus fusiformis</name>
    <dbReference type="NCBI Taxonomy" id="28031"/>
    <lineage>
        <taxon>Bacteria</taxon>
        <taxon>Bacillati</taxon>
        <taxon>Bacillota</taxon>
        <taxon>Bacilli</taxon>
        <taxon>Bacillales</taxon>
        <taxon>Bacillaceae</taxon>
        <taxon>Lysinibacillus</taxon>
    </lineage>
</organism>
<keyword evidence="1" id="KW-1133">Transmembrane helix</keyword>
<protein>
    <submittedName>
        <fullName evidence="2">Uncharacterized protein</fullName>
    </submittedName>
</protein>
<proteinExistence type="predicted"/>
<gene>
    <name evidence="2" type="ORF">CRI88_10850</name>
</gene>
<dbReference type="AlphaFoldDB" id="A0A2I0UYU0"/>
<evidence type="ECO:0000256" key="1">
    <source>
        <dbReference type="SAM" id="Phobius"/>
    </source>
</evidence>
<name>A0A2I0UYU0_9BACI</name>
<feature type="transmembrane region" description="Helical" evidence="1">
    <location>
        <begin position="7"/>
        <end position="26"/>
    </location>
</feature>
<accession>A0A2I0UYU0</accession>
<keyword evidence="1" id="KW-0812">Transmembrane</keyword>
<dbReference type="Proteomes" id="UP000234956">
    <property type="component" value="Unassembled WGS sequence"/>
</dbReference>
<evidence type="ECO:0000313" key="3">
    <source>
        <dbReference type="Proteomes" id="UP000234956"/>
    </source>
</evidence>
<evidence type="ECO:0000313" key="2">
    <source>
        <dbReference type="EMBL" id="PKU51223.1"/>
    </source>
</evidence>